<evidence type="ECO:0000313" key="1">
    <source>
        <dbReference type="EMBL" id="KKN48500.1"/>
    </source>
</evidence>
<comment type="caution">
    <text evidence="1">The sequence shown here is derived from an EMBL/GenBank/DDBJ whole genome shotgun (WGS) entry which is preliminary data.</text>
</comment>
<gene>
    <name evidence="1" type="ORF">LCGC14_0651930</name>
</gene>
<dbReference type="EMBL" id="LAZR01001217">
    <property type="protein sequence ID" value="KKN48500.1"/>
    <property type="molecule type" value="Genomic_DNA"/>
</dbReference>
<name>A0A0F9QVX0_9ZZZZ</name>
<sequence>MGNGLKQTQKIDLSTDRQIKKIISLVPNIKRQAKRFTKI</sequence>
<reference evidence="1" key="1">
    <citation type="journal article" date="2015" name="Nature">
        <title>Complex archaea that bridge the gap between prokaryotes and eukaryotes.</title>
        <authorList>
            <person name="Spang A."/>
            <person name="Saw J.H."/>
            <person name="Jorgensen S.L."/>
            <person name="Zaremba-Niedzwiedzka K."/>
            <person name="Martijn J."/>
            <person name="Lind A.E."/>
            <person name="van Eijk R."/>
            <person name="Schleper C."/>
            <person name="Guy L."/>
            <person name="Ettema T.J."/>
        </authorList>
    </citation>
    <scope>NUCLEOTIDE SEQUENCE</scope>
</reference>
<dbReference type="AlphaFoldDB" id="A0A0F9QVX0"/>
<protein>
    <submittedName>
        <fullName evidence="1">Uncharacterized protein</fullName>
    </submittedName>
</protein>
<organism evidence="1">
    <name type="scientific">marine sediment metagenome</name>
    <dbReference type="NCBI Taxonomy" id="412755"/>
    <lineage>
        <taxon>unclassified sequences</taxon>
        <taxon>metagenomes</taxon>
        <taxon>ecological metagenomes</taxon>
    </lineage>
</organism>
<accession>A0A0F9QVX0</accession>
<proteinExistence type="predicted"/>